<name>A0A1A8Z925_9ACTN</name>
<dbReference type="EMBL" id="LT594323">
    <property type="protein sequence ID" value="SBT40459.1"/>
    <property type="molecule type" value="Genomic_DNA"/>
</dbReference>
<evidence type="ECO:0000256" key="2">
    <source>
        <dbReference type="ARBA" id="ARBA00005582"/>
    </source>
</evidence>
<dbReference type="InterPro" id="IPR015797">
    <property type="entry name" value="NUDIX_hydrolase-like_dom_sf"/>
</dbReference>
<evidence type="ECO:0000256" key="1">
    <source>
        <dbReference type="ARBA" id="ARBA00001946"/>
    </source>
</evidence>
<dbReference type="STRING" id="261654.GA0070611_1270"/>
<dbReference type="Pfam" id="PF00293">
    <property type="entry name" value="NUDIX"/>
    <property type="match status" value="1"/>
</dbReference>
<dbReference type="OrthoDB" id="3214694at2"/>
<organism evidence="8 9">
    <name type="scientific">Micromonospora auratinigra</name>
    <dbReference type="NCBI Taxonomy" id="261654"/>
    <lineage>
        <taxon>Bacteria</taxon>
        <taxon>Bacillati</taxon>
        <taxon>Actinomycetota</taxon>
        <taxon>Actinomycetes</taxon>
        <taxon>Micromonosporales</taxon>
        <taxon>Micromonosporaceae</taxon>
        <taxon>Micromonospora</taxon>
    </lineage>
</organism>
<dbReference type="PATRIC" id="fig|261654.4.peg.1290"/>
<feature type="domain" description="Nudix hydrolase" evidence="7">
    <location>
        <begin position="7"/>
        <end position="151"/>
    </location>
</feature>
<dbReference type="RefSeq" id="WP_091658930.1">
    <property type="nucleotide sequence ID" value="NZ_LT594323.1"/>
</dbReference>
<feature type="region of interest" description="Disordered" evidence="6">
    <location>
        <begin position="159"/>
        <end position="179"/>
    </location>
</feature>
<gene>
    <name evidence="8" type="ORF">GA0070611_1270</name>
</gene>
<accession>A0A1A8Z925</accession>
<dbReference type="InterPro" id="IPR000086">
    <property type="entry name" value="NUDIX_hydrolase_dom"/>
</dbReference>
<dbReference type="PANTHER" id="PTHR43046">
    <property type="entry name" value="GDP-MANNOSE MANNOSYL HYDROLASE"/>
    <property type="match status" value="1"/>
</dbReference>
<dbReference type="PRINTS" id="PR00502">
    <property type="entry name" value="NUDIXFAMILY"/>
</dbReference>
<dbReference type="CDD" id="cd04685">
    <property type="entry name" value="NUDIX_Hydrolase"/>
    <property type="match status" value="1"/>
</dbReference>
<sequence length="179" mass="19824">MSASGPYRRRSARVLLLDRAGRILLLRFRFTPADPEPRYGWVTPGGGVRDGEPLAHAAARELHEEIGLTVTPAQLGRPVAHTAGYADLGWARGVFRDDFFHLRVDGHEVDTGRMEALERDHHAGHRWWSLDELAAAVEVVYPFGLGPLLADLRAGRRPPRPVRLPWQHDPANGSSTPPA</sequence>
<dbReference type="PANTHER" id="PTHR43046:SF12">
    <property type="entry name" value="GDP-MANNOSE MANNOSYL HYDROLASE"/>
    <property type="match status" value="1"/>
</dbReference>
<dbReference type="PROSITE" id="PS00893">
    <property type="entry name" value="NUDIX_BOX"/>
    <property type="match status" value="1"/>
</dbReference>
<protein>
    <submittedName>
        <fullName evidence="8">8-oxo-dGTP pyrophosphatase MutT, NUDIX family</fullName>
    </submittedName>
</protein>
<evidence type="ECO:0000259" key="7">
    <source>
        <dbReference type="PROSITE" id="PS51462"/>
    </source>
</evidence>
<dbReference type="InterPro" id="IPR020084">
    <property type="entry name" value="NUDIX_hydrolase_CS"/>
</dbReference>
<dbReference type="SUPFAM" id="SSF55811">
    <property type="entry name" value="Nudix"/>
    <property type="match status" value="1"/>
</dbReference>
<dbReference type="PROSITE" id="PS51462">
    <property type="entry name" value="NUDIX"/>
    <property type="match status" value="1"/>
</dbReference>
<comment type="similarity">
    <text evidence="2 5">Belongs to the Nudix hydrolase family.</text>
</comment>
<keyword evidence="3 5" id="KW-0378">Hydrolase</keyword>
<dbReference type="InterPro" id="IPR020476">
    <property type="entry name" value="Nudix_hydrolase"/>
</dbReference>
<evidence type="ECO:0000256" key="6">
    <source>
        <dbReference type="SAM" id="MobiDB-lite"/>
    </source>
</evidence>
<keyword evidence="4" id="KW-0460">Magnesium</keyword>
<evidence type="ECO:0000256" key="3">
    <source>
        <dbReference type="ARBA" id="ARBA00022801"/>
    </source>
</evidence>
<dbReference type="Proteomes" id="UP000199385">
    <property type="component" value="Chromosome I"/>
</dbReference>
<evidence type="ECO:0000256" key="4">
    <source>
        <dbReference type="ARBA" id="ARBA00022842"/>
    </source>
</evidence>
<comment type="cofactor">
    <cofactor evidence="1">
        <name>Mg(2+)</name>
        <dbReference type="ChEBI" id="CHEBI:18420"/>
    </cofactor>
</comment>
<dbReference type="Gene3D" id="3.90.79.10">
    <property type="entry name" value="Nucleoside Triphosphate Pyrophosphohydrolase"/>
    <property type="match status" value="1"/>
</dbReference>
<dbReference type="AlphaFoldDB" id="A0A1A8Z925"/>
<keyword evidence="9" id="KW-1185">Reference proteome</keyword>
<evidence type="ECO:0000313" key="8">
    <source>
        <dbReference type="EMBL" id="SBT40459.1"/>
    </source>
</evidence>
<proteinExistence type="inferred from homology"/>
<dbReference type="GO" id="GO:0016787">
    <property type="term" value="F:hydrolase activity"/>
    <property type="evidence" value="ECO:0007669"/>
    <property type="project" value="UniProtKB-KW"/>
</dbReference>
<evidence type="ECO:0000313" key="9">
    <source>
        <dbReference type="Proteomes" id="UP000199385"/>
    </source>
</evidence>
<reference evidence="9" key="1">
    <citation type="submission" date="2016-06" db="EMBL/GenBank/DDBJ databases">
        <authorList>
            <person name="Varghese N."/>
            <person name="Submissions Spin"/>
        </authorList>
    </citation>
    <scope>NUCLEOTIDE SEQUENCE [LARGE SCALE GENOMIC DNA]</scope>
    <source>
        <strain evidence="9">DSM 44815</strain>
    </source>
</reference>
<evidence type="ECO:0000256" key="5">
    <source>
        <dbReference type="RuleBase" id="RU003476"/>
    </source>
</evidence>